<evidence type="ECO:0000256" key="2">
    <source>
        <dbReference type="ARBA" id="ARBA00023015"/>
    </source>
</evidence>
<evidence type="ECO:0000256" key="5">
    <source>
        <dbReference type="SAM" id="MobiDB-lite"/>
    </source>
</evidence>
<keyword evidence="2" id="KW-0805">Transcription regulation</keyword>
<accession>A0AAN9KMV8</accession>
<organism evidence="6 7">
    <name type="scientific">Clitoria ternatea</name>
    <name type="common">Butterfly pea</name>
    <dbReference type="NCBI Taxonomy" id="43366"/>
    <lineage>
        <taxon>Eukaryota</taxon>
        <taxon>Viridiplantae</taxon>
        <taxon>Streptophyta</taxon>
        <taxon>Embryophyta</taxon>
        <taxon>Tracheophyta</taxon>
        <taxon>Spermatophyta</taxon>
        <taxon>Magnoliopsida</taxon>
        <taxon>eudicotyledons</taxon>
        <taxon>Gunneridae</taxon>
        <taxon>Pentapetalae</taxon>
        <taxon>rosids</taxon>
        <taxon>fabids</taxon>
        <taxon>Fabales</taxon>
        <taxon>Fabaceae</taxon>
        <taxon>Papilionoideae</taxon>
        <taxon>50 kb inversion clade</taxon>
        <taxon>NPAAA clade</taxon>
        <taxon>indigoferoid/millettioid clade</taxon>
        <taxon>Phaseoleae</taxon>
        <taxon>Clitoria</taxon>
    </lineage>
</organism>
<feature type="compositionally biased region" description="Acidic residues" evidence="5">
    <location>
        <begin position="220"/>
        <end position="229"/>
    </location>
</feature>
<protein>
    <submittedName>
        <fullName evidence="6">Uncharacterized protein</fullName>
    </submittedName>
</protein>
<keyword evidence="3" id="KW-0804">Transcription</keyword>
<comment type="subcellular location">
    <subcellularLocation>
        <location evidence="1">Nucleus</location>
    </subcellularLocation>
</comment>
<feature type="compositionally biased region" description="Basic and acidic residues" evidence="5">
    <location>
        <begin position="230"/>
        <end position="242"/>
    </location>
</feature>
<dbReference type="Proteomes" id="UP001359559">
    <property type="component" value="Unassembled WGS sequence"/>
</dbReference>
<dbReference type="InterPro" id="IPR019403">
    <property type="entry name" value="Mediator_Med19_met"/>
</dbReference>
<proteinExistence type="predicted"/>
<sequence length="242" mass="28010">MLDQSLYLLETRKYLMRFGLGLPPTIFSSSWELIIEDLAPAEILKEAFVLFSICCGLVTGVSGSHRCNKELGGTCDLINQYRLWPYYEFFCKRSLPRSISETPYLQNVVGDTKIRKGEGMELDQLCNNTNVGEKKAQFCPLDLDVLSEAFHMREMDPIHLSYIFRVGKLAKKEVPNAMPKSENQPRDHKKKRKVIEKDMFENLELAQNVKVFLALEEEHDDDVNDEEEVHSDKNKDFEILKR</sequence>
<comment type="caution">
    <text evidence="6">The sequence shown here is derived from an EMBL/GenBank/DDBJ whole genome shotgun (WGS) entry which is preliminary data.</text>
</comment>
<reference evidence="6 7" key="1">
    <citation type="submission" date="2024-01" db="EMBL/GenBank/DDBJ databases">
        <title>The genomes of 5 underutilized Papilionoideae crops provide insights into root nodulation and disease resistance.</title>
        <authorList>
            <person name="Yuan L."/>
        </authorList>
    </citation>
    <scope>NUCLEOTIDE SEQUENCE [LARGE SCALE GENOMIC DNA]</scope>
    <source>
        <strain evidence="6">LY-2023</strain>
        <tissue evidence="6">Leaf</tissue>
    </source>
</reference>
<feature type="region of interest" description="Disordered" evidence="5">
    <location>
        <begin position="220"/>
        <end position="242"/>
    </location>
</feature>
<keyword evidence="4" id="KW-0539">Nucleus</keyword>
<evidence type="ECO:0000256" key="1">
    <source>
        <dbReference type="ARBA" id="ARBA00004123"/>
    </source>
</evidence>
<dbReference type="GO" id="GO:0016592">
    <property type="term" value="C:mediator complex"/>
    <property type="evidence" value="ECO:0007669"/>
    <property type="project" value="InterPro"/>
</dbReference>
<dbReference type="AlphaFoldDB" id="A0AAN9KMV8"/>
<dbReference type="PANTHER" id="PTHR22536:SF3">
    <property type="entry name" value="MEDIATOR OF RNA POLYMERASE II TRANSCRIPTION SUBUNIT 19B"/>
    <property type="match status" value="1"/>
</dbReference>
<dbReference type="GO" id="GO:0045944">
    <property type="term" value="P:positive regulation of transcription by RNA polymerase II"/>
    <property type="evidence" value="ECO:0007669"/>
    <property type="project" value="TreeGrafter"/>
</dbReference>
<evidence type="ECO:0000313" key="7">
    <source>
        <dbReference type="Proteomes" id="UP001359559"/>
    </source>
</evidence>
<evidence type="ECO:0000256" key="4">
    <source>
        <dbReference type="ARBA" id="ARBA00023242"/>
    </source>
</evidence>
<dbReference type="EMBL" id="JAYKXN010000001">
    <property type="protein sequence ID" value="KAK7319087.1"/>
    <property type="molecule type" value="Genomic_DNA"/>
</dbReference>
<evidence type="ECO:0000256" key="3">
    <source>
        <dbReference type="ARBA" id="ARBA00023163"/>
    </source>
</evidence>
<evidence type="ECO:0000313" key="6">
    <source>
        <dbReference type="EMBL" id="KAK7319087.1"/>
    </source>
</evidence>
<gene>
    <name evidence="6" type="ORF">RJT34_03800</name>
</gene>
<keyword evidence="7" id="KW-1185">Reference proteome</keyword>
<name>A0AAN9KMV8_CLITE</name>
<dbReference type="GO" id="GO:0003712">
    <property type="term" value="F:transcription coregulator activity"/>
    <property type="evidence" value="ECO:0007669"/>
    <property type="project" value="InterPro"/>
</dbReference>
<dbReference type="PANTHER" id="PTHR22536">
    <property type="entry name" value="LUNG CANCER METASTASIS-RELATED LCMR1 PROTEIN"/>
    <property type="match status" value="1"/>
</dbReference>